<sequence length="977" mass="104352">MTISFSVLGPLTAHDARGPVALPGPRHRAVLARLLVARGQVVSTDALVDALWTEPKAGAVGAVQTFVGALRRSLEPDRPPRTPAKLLVTAGPGYALRAEPEQVDAWRFEALLRGTPSVAQLDEALGWWRGEPYAEFADEPWARAERARLDELRLLALERRAAGLLDLGRAAEAVPDLESLVDAHPLREEAWRLLALALYRAGRQGDALAALRRARAGLAAELGVDPGPALRQVEQDILAQAPQLAPAVPRRLAGRDAELARLAEVAAEVAERKRFRLALVSGEAGAGKTALVEEFAARLGWTTAWGVNPDGAGVPPAWPWTRILAALGEAVPPRPTVGDPAVARFEWHQAVAARIAQVPGPLLLVLDDLHWAGEETLALLTSISAESVLLVATYRTTEVSPELTAALGRLARADPVRLYLSGLSVEAVAELVGAESAEVIHRRSGGNPFFVKELARALDAEGDLPDGARDVVRNRIAALPEHVRTVLGKAAVIGADVDLGLLGDVLDELETAVQAGFLTESGPRAFRFAHSLVRDAVYDDLSLARRAQLHREVGEALASRRPTEISLLAHHFLLAGDDRGAAYAQAAAEGAERDFAPHEALRLWQAALAQGPRTVELLMGLARTSAFTGSLAAARRYRAEALDLAGDDSALTIRVLTAFDVPGIWTENDDPALARRIADAAEHAHPTDPLVRARLLATIALELRNEGGQRAHDAAVEAEKLARSSGDPALLALALNARWTQTFTRAGLAPERAQIGEELVELAARHQLVTFEVLGHLVLMQARSALADFTAADAHATAADRLGEQYDLPLVSVFTDWYRALRLAVTGPVAAAEAAYRSAAARLSGSGMSGVDRGLLPLALHCLYRQHGRDSTVDFALPPDRPDLLLELRACLTASTGDARELYARLAPAENELAGAGSGLVTLGPVAYYLGELAVRLGQPAGEHYRKAVEVARRAGAGHWAEAALSRLRTTCRRDSP</sequence>
<dbReference type="Pfam" id="PF13191">
    <property type="entry name" value="AAA_16"/>
    <property type="match status" value="1"/>
</dbReference>
<dbReference type="Proteomes" id="UP001597483">
    <property type="component" value="Unassembled WGS sequence"/>
</dbReference>
<protein>
    <submittedName>
        <fullName evidence="7">BTAD domain-containing putative transcriptional regulator</fullName>
    </submittedName>
</protein>
<dbReference type="Pfam" id="PF00486">
    <property type="entry name" value="Trans_reg_C"/>
    <property type="match status" value="1"/>
</dbReference>
<evidence type="ECO:0000259" key="6">
    <source>
        <dbReference type="PROSITE" id="PS51755"/>
    </source>
</evidence>
<dbReference type="Gene3D" id="1.25.40.10">
    <property type="entry name" value="Tetratricopeptide repeat domain"/>
    <property type="match status" value="1"/>
</dbReference>
<dbReference type="PANTHER" id="PTHR35807">
    <property type="entry name" value="TRANSCRIPTIONAL REGULATOR REDD-RELATED"/>
    <property type="match status" value="1"/>
</dbReference>
<dbReference type="InterPro" id="IPR051677">
    <property type="entry name" value="AfsR-DnrI-RedD_regulator"/>
</dbReference>
<dbReference type="SUPFAM" id="SSF48452">
    <property type="entry name" value="TPR-like"/>
    <property type="match status" value="1"/>
</dbReference>
<comment type="similarity">
    <text evidence="1">Belongs to the AfsR/DnrI/RedD regulatory family.</text>
</comment>
<name>A0ABW5H011_9PSEU</name>
<dbReference type="Gene3D" id="1.10.10.10">
    <property type="entry name" value="Winged helix-like DNA-binding domain superfamily/Winged helix DNA-binding domain"/>
    <property type="match status" value="1"/>
</dbReference>
<dbReference type="InterPro" id="IPR001867">
    <property type="entry name" value="OmpR/PhoB-type_DNA-bd"/>
</dbReference>
<dbReference type="InterPro" id="IPR011990">
    <property type="entry name" value="TPR-like_helical_dom_sf"/>
</dbReference>
<organism evidence="7 8">
    <name type="scientific">Amycolatopsis silviterrae</name>
    <dbReference type="NCBI Taxonomy" id="1656914"/>
    <lineage>
        <taxon>Bacteria</taxon>
        <taxon>Bacillati</taxon>
        <taxon>Actinomycetota</taxon>
        <taxon>Actinomycetes</taxon>
        <taxon>Pseudonocardiales</taxon>
        <taxon>Pseudonocardiaceae</taxon>
        <taxon>Amycolatopsis</taxon>
    </lineage>
</organism>
<evidence type="ECO:0000256" key="1">
    <source>
        <dbReference type="ARBA" id="ARBA00005820"/>
    </source>
</evidence>
<dbReference type="InterPro" id="IPR041664">
    <property type="entry name" value="AAA_16"/>
</dbReference>
<keyword evidence="2" id="KW-0805">Transcription regulation</keyword>
<reference evidence="8" key="1">
    <citation type="journal article" date="2019" name="Int. J. Syst. Evol. Microbiol.">
        <title>The Global Catalogue of Microorganisms (GCM) 10K type strain sequencing project: providing services to taxonomists for standard genome sequencing and annotation.</title>
        <authorList>
            <consortium name="The Broad Institute Genomics Platform"/>
            <consortium name="The Broad Institute Genome Sequencing Center for Infectious Disease"/>
            <person name="Wu L."/>
            <person name="Ma J."/>
        </authorList>
    </citation>
    <scope>NUCLEOTIDE SEQUENCE [LARGE SCALE GENOMIC DNA]</scope>
    <source>
        <strain evidence="8">CGMCC 4.7641</strain>
    </source>
</reference>
<keyword evidence="8" id="KW-1185">Reference proteome</keyword>
<evidence type="ECO:0000256" key="4">
    <source>
        <dbReference type="ARBA" id="ARBA00023163"/>
    </source>
</evidence>
<dbReference type="SMART" id="SM00862">
    <property type="entry name" value="Trans_reg_C"/>
    <property type="match status" value="1"/>
</dbReference>
<accession>A0ABW5H011</accession>
<dbReference type="SUPFAM" id="SSF52540">
    <property type="entry name" value="P-loop containing nucleoside triphosphate hydrolases"/>
    <property type="match status" value="1"/>
</dbReference>
<evidence type="ECO:0000313" key="7">
    <source>
        <dbReference type="EMBL" id="MFD2466560.1"/>
    </source>
</evidence>
<evidence type="ECO:0000256" key="3">
    <source>
        <dbReference type="ARBA" id="ARBA00023125"/>
    </source>
</evidence>
<dbReference type="InterPro" id="IPR016032">
    <property type="entry name" value="Sig_transdc_resp-reg_C-effctor"/>
</dbReference>
<dbReference type="PANTHER" id="PTHR35807:SF1">
    <property type="entry name" value="TRANSCRIPTIONAL REGULATOR REDD"/>
    <property type="match status" value="1"/>
</dbReference>
<comment type="caution">
    <text evidence="7">The sequence shown here is derived from an EMBL/GenBank/DDBJ whole genome shotgun (WGS) entry which is preliminary data.</text>
</comment>
<evidence type="ECO:0000256" key="2">
    <source>
        <dbReference type="ARBA" id="ARBA00023015"/>
    </source>
</evidence>
<dbReference type="PROSITE" id="PS51755">
    <property type="entry name" value="OMPR_PHOB"/>
    <property type="match status" value="1"/>
</dbReference>
<keyword evidence="4" id="KW-0804">Transcription</keyword>
<dbReference type="CDD" id="cd15831">
    <property type="entry name" value="BTAD"/>
    <property type="match status" value="1"/>
</dbReference>
<dbReference type="InterPro" id="IPR036388">
    <property type="entry name" value="WH-like_DNA-bd_sf"/>
</dbReference>
<gene>
    <name evidence="7" type="ORF">ACFSVL_04100</name>
</gene>
<dbReference type="SMART" id="SM01043">
    <property type="entry name" value="BTAD"/>
    <property type="match status" value="1"/>
</dbReference>
<evidence type="ECO:0000256" key="5">
    <source>
        <dbReference type="PROSITE-ProRule" id="PRU01091"/>
    </source>
</evidence>
<dbReference type="EMBL" id="JBHUKS010000004">
    <property type="protein sequence ID" value="MFD2466560.1"/>
    <property type="molecule type" value="Genomic_DNA"/>
</dbReference>
<keyword evidence="3 5" id="KW-0238">DNA-binding</keyword>
<proteinExistence type="inferred from homology"/>
<dbReference type="InterPro" id="IPR027417">
    <property type="entry name" value="P-loop_NTPase"/>
</dbReference>
<dbReference type="Pfam" id="PF03704">
    <property type="entry name" value="BTAD"/>
    <property type="match status" value="1"/>
</dbReference>
<feature type="domain" description="OmpR/PhoB-type" evidence="6">
    <location>
        <begin position="1"/>
        <end position="98"/>
    </location>
</feature>
<evidence type="ECO:0000313" key="8">
    <source>
        <dbReference type="Proteomes" id="UP001597483"/>
    </source>
</evidence>
<dbReference type="RefSeq" id="WP_378300596.1">
    <property type="nucleotide sequence ID" value="NZ_JBHUKS010000004.1"/>
</dbReference>
<feature type="DNA-binding region" description="OmpR/PhoB-type" evidence="5">
    <location>
        <begin position="1"/>
        <end position="98"/>
    </location>
</feature>
<dbReference type="SUPFAM" id="SSF46894">
    <property type="entry name" value="C-terminal effector domain of the bipartite response regulators"/>
    <property type="match status" value="1"/>
</dbReference>
<dbReference type="InterPro" id="IPR005158">
    <property type="entry name" value="BTAD"/>
</dbReference>